<dbReference type="Proteomes" id="UP001604277">
    <property type="component" value="Unassembled WGS sequence"/>
</dbReference>
<dbReference type="AlphaFoldDB" id="A0ABD1XB00"/>
<sequence length="136" mass="15837">MARRNIEKEEETRSVLGKIVIKADFEVDLEDHVRNVHKHWLAAKNACQQMSDRQVIRHILGTLALREERIGKFLLKDLEARIPLGNPHDIEFVDFCNSFIDYWKTYLGEVISHSGSKSVVTTDDEFTQPMRNNDKE</sequence>
<dbReference type="EMBL" id="JBFOLJ010000001">
    <property type="protein sequence ID" value="KAL2559155.1"/>
    <property type="molecule type" value="Genomic_DNA"/>
</dbReference>
<evidence type="ECO:0000313" key="1">
    <source>
        <dbReference type="EMBL" id="KAL2559155.1"/>
    </source>
</evidence>
<keyword evidence="2" id="KW-1185">Reference proteome</keyword>
<accession>A0ABD1XB00</accession>
<proteinExistence type="predicted"/>
<comment type="caution">
    <text evidence="1">The sequence shown here is derived from an EMBL/GenBank/DDBJ whole genome shotgun (WGS) entry which is preliminary data.</text>
</comment>
<evidence type="ECO:0000313" key="2">
    <source>
        <dbReference type="Proteomes" id="UP001604277"/>
    </source>
</evidence>
<protein>
    <submittedName>
        <fullName evidence="1">Uncharacterized protein</fullName>
    </submittedName>
</protein>
<organism evidence="1 2">
    <name type="scientific">Forsythia ovata</name>
    <dbReference type="NCBI Taxonomy" id="205694"/>
    <lineage>
        <taxon>Eukaryota</taxon>
        <taxon>Viridiplantae</taxon>
        <taxon>Streptophyta</taxon>
        <taxon>Embryophyta</taxon>
        <taxon>Tracheophyta</taxon>
        <taxon>Spermatophyta</taxon>
        <taxon>Magnoliopsida</taxon>
        <taxon>eudicotyledons</taxon>
        <taxon>Gunneridae</taxon>
        <taxon>Pentapetalae</taxon>
        <taxon>asterids</taxon>
        <taxon>lamiids</taxon>
        <taxon>Lamiales</taxon>
        <taxon>Oleaceae</taxon>
        <taxon>Forsythieae</taxon>
        <taxon>Forsythia</taxon>
    </lineage>
</organism>
<name>A0ABD1XB00_9LAMI</name>
<gene>
    <name evidence="1" type="ORF">Fot_03894</name>
</gene>
<reference evidence="2" key="1">
    <citation type="submission" date="2024-07" db="EMBL/GenBank/DDBJ databases">
        <title>Two chromosome-level genome assemblies of Korean endemic species Abeliophyllum distichum and Forsythia ovata (Oleaceae).</title>
        <authorList>
            <person name="Jang H."/>
        </authorList>
    </citation>
    <scope>NUCLEOTIDE SEQUENCE [LARGE SCALE GENOMIC DNA]</scope>
</reference>